<keyword evidence="1 5" id="KW-0808">Transferase</keyword>
<comment type="similarity">
    <text evidence="3">Belongs to the acetyltransferase family. RimJ subfamily.</text>
</comment>
<evidence type="ECO:0000259" key="4">
    <source>
        <dbReference type="PROSITE" id="PS51186"/>
    </source>
</evidence>
<accession>A0A1M6ILH6</accession>
<organism evidence="5 6">
    <name type="scientific">Lutispora thermophila DSM 19022</name>
    <dbReference type="NCBI Taxonomy" id="1122184"/>
    <lineage>
        <taxon>Bacteria</taxon>
        <taxon>Bacillati</taxon>
        <taxon>Bacillota</taxon>
        <taxon>Clostridia</taxon>
        <taxon>Lutisporales</taxon>
        <taxon>Lutisporaceae</taxon>
        <taxon>Lutispora</taxon>
    </lineage>
</organism>
<dbReference type="EMBL" id="FQZS01000034">
    <property type="protein sequence ID" value="SHJ35311.1"/>
    <property type="molecule type" value="Genomic_DNA"/>
</dbReference>
<dbReference type="AlphaFoldDB" id="A0A1M6ILH6"/>
<evidence type="ECO:0000313" key="6">
    <source>
        <dbReference type="Proteomes" id="UP000184442"/>
    </source>
</evidence>
<dbReference type="InterPro" id="IPR000182">
    <property type="entry name" value="GNAT_dom"/>
</dbReference>
<gene>
    <name evidence="5" type="ORF">SAMN02745176_03316</name>
</gene>
<name>A0A1M6ILH6_9FIRM</name>
<protein>
    <submittedName>
        <fullName evidence="5">Ribosomal-protein-alanine N-acetyltransferase</fullName>
    </submittedName>
</protein>
<evidence type="ECO:0000256" key="3">
    <source>
        <dbReference type="ARBA" id="ARBA00038502"/>
    </source>
</evidence>
<reference evidence="5 6" key="1">
    <citation type="submission" date="2016-11" db="EMBL/GenBank/DDBJ databases">
        <authorList>
            <person name="Jaros S."/>
            <person name="Januszkiewicz K."/>
            <person name="Wedrychowicz H."/>
        </authorList>
    </citation>
    <scope>NUCLEOTIDE SEQUENCE [LARGE SCALE GENOMIC DNA]</scope>
    <source>
        <strain evidence="5 6">DSM 19022</strain>
    </source>
</reference>
<dbReference type="InterPro" id="IPR051531">
    <property type="entry name" value="N-acetyltransferase"/>
</dbReference>
<keyword evidence="2" id="KW-0012">Acyltransferase</keyword>
<dbReference type="PANTHER" id="PTHR43792">
    <property type="entry name" value="GNAT FAMILY, PUTATIVE (AFU_ORTHOLOGUE AFUA_3G00765)-RELATED-RELATED"/>
    <property type="match status" value="1"/>
</dbReference>
<dbReference type="InterPro" id="IPR016181">
    <property type="entry name" value="Acyl_CoA_acyltransferase"/>
</dbReference>
<dbReference type="SUPFAM" id="SSF55729">
    <property type="entry name" value="Acyl-CoA N-acyltransferases (Nat)"/>
    <property type="match status" value="1"/>
</dbReference>
<feature type="domain" description="N-acetyltransferase" evidence="4">
    <location>
        <begin position="18"/>
        <end position="177"/>
    </location>
</feature>
<dbReference type="GO" id="GO:0016747">
    <property type="term" value="F:acyltransferase activity, transferring groups other than amino-acyl groups"/>
    <property type="evidence" value="ECO:0007669"/>
    <property type="project" value="InterPro"/>
</dbReference>
<dbReference type="Gene3D" id="3.40.630.30">
    <property type="match status" value="1"/>
</dbReference>
<evidence type="ECO:0000313" key="5">
    <source>
        <dbReference type="EMBL" id="SHJ35311.1"/>
    </source>
</evidence>
<dbReference type="PANTHER" id="PTHR43792:SF8">
    <property type="entry name" value="[RIBOSOMAL PROTEIN US5]-ALANINE N-ACETYLTRANSFERASE"/>
    <property type="match status" value="1"/>
</dbReference>
<keyword evidence="6" id="KW-1185">Reference proteome</keyword>
<dbReference type="STRING" id="1122184.SAMN02745176_03316"/>
<proteinExistence type="inferred from homology"/>
<evidence type="ECO:0000256" key="1">
    <source>
        <dbReference type="ARBA" id="ARBA00022679"/>
    </source>
</evidence>
<dbReference type="PROSITE" id="PS51186">
    <property type="entry name" value="GNAT"/>
    <property type="match status" value="1"/>
</dbReference>
<evidence type="ECO:0000256" key="2">
    <source>
        <dbReference type="ARBA" id="ARBA00023315"/>
    </source>
</evidence>
<dbReference type="OrthoDB" id="9795206at2"/>
<sequence>MALADYIVSKPILRTERLTLRQLLPSDVPALKEWMSDKSMYAYWGKPAGKTDKNPELLFEKAKKNTKSFHWGIALNESDKVIGEAWIYLIENNRMAKVALRIAPAYQNQGMATEVMKAIIDFCFTHTELQRIWADVDVRNIGSWKVLEKCGFTREGMIRQGKMVNTWCDYYIYGLLKTDIKC</sequence>
<dbReference type="Pfam" id="PF13302">
    <property type="entry name" value="Acetyltransf_3"/>
    <property type="match status" value="1"/>
</dbReference>
<dbReference type="Proteomes" id="UP000184442">
    <property type="component" value="Unassembled WGS sequence"/>
</dbReference>
<dbReference type="RefSeq" id="WP_073027737.1">
    <property type="nucleotide sequence ID" value="NZ_FQZS01000034.1"/>
</dbReference>